<sequence>MTALSPTIDELTQRADACQRELLSAQVKLTTPPVSRLKLQHIEPTIKGDRVASACVTFSFTVDPTDCNTWGTIHGGCVFTVFNAAGKIAAAVVANGARGLVSTDLTTNYLAGVPAGSTVTVEMDCLRATRSIAFLRGSIRDASGALCYICVQNVGFEL</sequence>
<evidence type="ECO:0000259" key="3">
    <source>
        <dbReference type="Pfam" id="PF03061"/>
    </source>
</evidence>
<dbReference type="GO" id="GO:0047617">
    <property type="term" value="F:fatty acyl-CoA hydrolase activity"/>
    <property type="evidence" value="ECO:0007669"/>
    <property type="project" value="InterPro"/>
</dbReference>
<dbReference type="InterPro" id="IPR003736">
    <property type="entry name" value="PAAI_dom"/>
</dbReference>
<dbReference type="Pfam" id="PF03061">
    <property type="entry name" value="4HBT"/>
    <property type="match status" value="1"/>
</dbReference>
<dbReference type="EMBL" id="JANBTW010000017">
    <property type="protein sequence ID" value="KAJ2678807.1"/>
    <property type="molecule type" value="Genomic_DNA"/>
</dbReference>
<dbReference type="NCBIfam" id="TIGR00369">
    <property type="entry name" value="unchar_dom_1"/>
    <property type="match status" value="1"/>
</dbReference>
<dbReference type="CDD" id="cd03443">
    <property type="entry name" value="PaaI_thioesterase"/>
    <property type="match status" value="1"/>
</dbReference>
<proteinExistence type="inferred from homology"/>
<feature type="domain" description="Thioesterase" evidence="3">
    <location>
        <begin position="71"/>
        <end position="147"/>
    </location>
</feature>
<dbReference type="Gene3D" id="3.10.129.10">
    <property type="entry name" value="Hotdog Thioesterase"/>
    <property type="match status" value="1"/>
</dbReference>
<comment type="similarity">
    <text evidence="1">Belongs to the thioesterase PaaI family.</text>
</comment>
<name>A0A9W8KZQ9_9FUNG</name>
<dbReference type="InterPro" id="IPR029069">
    <property type="entry name" value="HotDog_dom_sf"/>
</dbReference>
<dbReference type="InterPro" id="IPR006683">
    <property type="entry name" value="Thioestr_dom"/>
</dbReference>
<evidence type="ECO:0000256" key="1">
    <source>
        <dbReference type="ARBA" id="ARBA00008324"/>
    </source>
</evidence>
<reference evidence="4" key="1">
    <citation type="submission" date="2022-07" db="EMBL/GenBank/DDBJ databases">
        <title>Phylogenomic reconstructions and comparative analyses of Kickxellomycotina fungi.</title>
        <authorList>
            <person name="Reynolds N.K."/>
            <person name="Stajich J.E."/>
            <person name="Barry K."/>
            <person name="Grigoriev I.V."/>
            <person name="Crous P."/>
            <person name="Smith M.E."/>
        </authorList>
    </citation>
    <scope>NUCLEOTIDE SEQUENCE</scope>
    <source>
        <strain evidence="4">NRRL 3115</strain>
    </source>
</reference>
<accession>A0A9W8KZQ9</accession>
<evidence type="ECO:0000256" key="2">
    <source>
        <dbReference type="ARBA" id="ARBA00022801"/>
    </source>
</evidence>
<protein>
    <recommendedName>
        <fullName evidence="3">Thioesterase domain-containing protein</fullName>
    </recommendedName>
</protein>
<gene>
    <name evidence="4" type="ORF">GGI25_001999</name>
</gene>
<evidence type="ECO:0000313" key="5">
    <source>
        <dbReference type="Proteomes" id="UP001151518"/>
    </source>
</evidence>
<organism evidence="4 5">
    <name type="scientific">Coemansia spiralis</name>
    <dbReference type="NCBI Taxonomy" id="417178"/>
    <lineage>
        <taxon>Eukaryota</taxon>
        <taxon>Fungi</taxon>
        <taxon>Fungi incertae sedis</taxon>
        <taxon>Zoopagomycota</taxon>
        <taxon>Kickxellomycotina</taxon>
        <taxon>Kickxellomycetes</taxon>
        <taxon>Kickxellales</taxon>
        <taxon>Kickxellaceae</taxon>
        <taxon>Coemansia</taxon>
    </lineage>
</organism>
<dbReference type="Proteomes" id="UP001151518">
    <property type="component" value="Unassembled WGS sequence"/>
</dbReference>
<dbReference type="PANTHER" id="PTHR21660">
    <property type="entry name" value="THIOESTERASE SUPERFAMILY MEMBER-RELATED"/>
    <property type="match status" value="1"/>
</dbReference>
<keyword evidence="2" id="KW-0378">Hydrolase</keyword>
<dbReference type="AlphaFoldDB" id="A0A9W8KZQ9"/>
<dbReference type="InterPro" id="IPR039298">
    <property type="entry name" value="ACOT13"/>
</dbReference>
<dbReference type="OrthoDB" id="46529at2759"/>
<dbReference type="SUPFAM" id="SSF54637">
    <property type="entry name" value="Thioesterase/thiol ester dehydrase-isomerase"/>
    <property type="match status" value="1"/>
</dbReference>
<dbReference type="PANTHER" id="PTHR21660:SF1">
    <property type="entry name" value="ACYL-COENZYME A THIOESTERASE 13"/>
    <property type="match status" value="1"/>
</dbReference>
<comment type="caution">
    <text evidence="4">The sequence shown here is derived from an EMBL/GenBank/DDBJ whole genome shotgun (WGS) entry which is preliminary data.</text>
</comment>
<evidence type="ECO:0000313" key="4">
    <source>
        <dbReference type="EMBL" id="KAJ2678807.1"/>
    </source>
</evidence>